<protein>
    <submittedName>
        <fullName evidence="1">Phosphodiesterase</fullName>
    </submittedName>
</protein>
<proteinExistence type="predicted"/>
<reference evidence="1 2" key="1">
    <citation type="submission" date="2018-07" db="EMBL/GenBank/DDBJ databases">
        <title>Motiliproteus coralliicola sp. nov., a bacterium isolated from Coral.</title>
        <authorList>
            <person name="Wang G."/>
        </authorList>
    </citation>
    <scope>NUCLEOTIDE SEQUENCE [LARGE SCALE GENOMIC DNA]</scope>
    <source>
        <strain evidence="1 2">C34</strain>
    </source>
</reference>
<dbReference type="Pfam" id="PF01663">
    <property type="entry name" value="Phosphodiest"/>
    <property type="match status" value="1"/>
</dbReference>
<comment type="caution">
    <text evidence="1">The sequence shown here is derived from an EMBL/GenBank/DDBJ whole genome shotgun (WGS) entry which is preliminary data.</text>
</comment>
<accession>A0A369WF03</accession>
<dbReference type="Gene3D" id="3.40.720.10">
    <property type="entry name" value="Alkaline Phosphatase, subunit A"/>
    <property type="match status" value="1"/>
</dbReference>
<dbReference type="Proteomes" id="UP000253769">
    <property type="component" value="Unassembled WGS sequence"/>
</dbReference>
<evidence type="ECO:0000313" key="2">
    <source>
        <dbReference type="Proteomes" id="UP000253769"/>
    </source>
</evidence>
<dbReference type="EMBL" id="QQOH01000003">
    <property type="protein sequence ID" value="RDE19931.1"/>
    <property type="molecule type" value="Genomic_DNA"/>
</dbReference>
<name>A0A369WF03_9GAMM</name>
<gene>
    <name evidence="1" type="ORF">DV711_13775</name>
</gene>
<dbReference type="SUPFAM" id="SSF53649">
    <property type="entry name" value="Alkaline phosphatase-like"/>
    <property type="match status" value="1"/>
</dbReference>
<dbReference type="RefSeq" id="WP_114696274.1">
    <property type="nucleotide sequence ID" value="NZ_QQOH01000003.1"/>
</dbReference>
<dbReference type="InterPro" id="IPR002591">
    <property type="entry name" value="Phosphodiest/P_Trfase"/>
</dbReference>
<dbReference type="AlphaFoldDB" id="A0A369WF03"/>
<evidence type="ECO:0000313" key="1">
    <source>
        <dbReference type="EMBL" id="RDE19931.1"/>
    </source>
</evidence>
<organism evidence="1 2">
    <name type="scientific">Motiliproteus coralliicola</name>
    <dbReference type="NCBI Taxonomy" id="2283196"/>
    <lineage>
        <taxon>Bacteria</taxon>
        <taxon>Pseudomonadati</taxon>
        <taxon>Pseudomonadota</taxon>
        <taxon>Gammaproteobacteria</taxon>
        <taxon>Oceanospirillales</taxon>
        <taxon>Oceanospirillaceae</taxon>
        <taxon>Motiliproteus</taxon>
    </lineage>
</organism>
<dbReference type="OrthoDB" id="502398at2"/>
<sequence length="393" mass="43780">MEQRLPGLDDPWLLPDYDRSIVNLVTSIAQREAPAAELYPGLVELEQSRVHERPVALLVIDGLGYQFLQRFPDSYLARHCASRLTSCFPTTTATAVTALALGVPAQQHGIPGWYTHMRELGGVVMPLPFIPRGGGSCYSRKGVQAQQMLDVSALLPQLSRPVRVCSPAYISDSDFSRALYGRSRRGPFQGLEQFFERLSQGLEQRGNPLVWGYWTELDAMAHELGVDSPELEEHFWQIDQKFGQWLEWLAGSDTLVLVTADHGLIDCRDDQRLLLDQHPEIDGMLRLPLCGEPRVAFCYLRPGAEAEFVDAIEQQAPGLFGAVESEALLEAGLFGRGQPSLRLRERIGDLTLLARDQAIIKDRLLQEDAFNQRGVHGGLSAQELYVPLIVAEP</sequence>
<keyword evidence="2" id="KW-1185">Reference proteome</keyword>
<dbReference type="InterPro" id="IPR017850">
    <property type="entry name" value="Alkaline_phosphatase_core_sf"/>
</dbReference>